<reference evidence="1" key="1">
    <citation type="submission" date="2023-03" db="EMBL/GenBank/DDBJ databases">
        <title>Electrophorus voltai genome.</title>
        <authorList>
            <person name="Bian C."/>
        </authorList>
    </citation>
    <scope>NUCLEOTIDE SEQUENCE</scope>
    <source>
        <strain evidence="1">CB-2022</strain>
        <tissue evidence="1">Muscle</tissue>
    </source>
</reference>
<sequence length="111" mass="12760">MPFLLPFTLPSATWTIGTPTWHNCGHISNDDETAYREEIQHVATWRSTDNLYLVTKQAKELIMDYRKTKGCTHSPVHINGTEVENVSSFKFLGVHISEDLSWTLNTSYLFK</sequence>
<evidence type="ECO:0000313" key="1">
    <source>
        <dbReference type="EMBL" id="KAK1795173.1"/>
    </source>
</evidence>
<accession>A0AAD8ZBW6</accession>
<protein>
    <submittedName>
        <fullName evidence="1">Uncharacterized protein</fullName>
    </submittedName>
</protein>
<keyword evidence="2" id="KW-1185">Reference proteome</keyword>
<comment type="caution">
    <text evidence="1">The sequence shown here is derived from an EMBL/GenBank/DDBJ whole genome shotgun (WGS) entry which is preliminary data.</text>
</comment>
<proteinExistence type="predicted"/>
<gene>
    <name evidence="1" type="ORF">P4O66_010341</name>
</gene>
<dbReference type="EMBL" id="JAROKS010000016">
    <property type="protein sequence ID" value="KAK1795173.1"/>
    <property type="molecule type" value="Genomic_DNA"/>
</dbReference>
<dbReference type="AlphaFoldDB" id="A0AAD8ZBW6"/>
<dbReference type="Proteomes" id="UP001239994">
    <property type="component" value="Unassembled WGS sequence"/>
</dbReference>
<organism evidence="1 2">
    <name type="scientific">Electrophorus voltai</name>
    <dbReference type="NCBI Taxonomy" id="2609070"/>
    <lineage>
        <taxon>Eukaryota</taxon>
        <taxon>Metazoa</taxon>
        <taxon>Chordata</taxon>
        <taxon>Craniata</taxon>
        <taxon>Vertebrata</taxon>
        <taxon>Euteleostomi</taxon>
        <taxon>Actinopterygii</taxon>
        <taxon>Neopterygii</taxon>
        <taxon>Teleostei</taxon>
        <taxon>Ostariophysi</taxon>
        <taxon>Gymnotiformes</taxon>
        <taxon>Gymnotoidei</taxon>
        <taxon>Gymnotidae</taxon>
        <taxon>Electrophorus</taxon>
    </lineage>
</organism>
<feature type="non-terminal residue" evidence="1">
    <location>
        <position position="1"/>
    </location>
</feature>
<evidence type="ECO:0000313" key="2">
    <source>
        <dbReference type="Proteomes" id="UP001239994"/>
    </source>
</evidence>
<name>A0AAD8ZBW6_9TELE</name>